<feature type="compositionally biased region" description="Basic and acidic residues" evidence="1">
    <location>
        <begin position="251"/>
        <end position="261"/>
    </location>
</feature>
<dbReference type="EMBL" id="WSEL01000009">
    <property type="protein sequence ID" value="MVQ30991.1"/>
    <property type="molecule type" value="Genomic_DNA"/>
</dbReference>
<evidence type="ECO:0000256" key="1">
    <source>
        <dbReference type="SAM" id="MobiDB-lite"/>
    </source>
</evidence>
<evidence type="ECO:0000313" key="3">
    <source>
        <dbReference type="Proteomes" id="UP000469385"/>
    </source>
</evidence>
<feature type="region of interest" description="Disordered" evidence="1">
    <location>
        <begin position="251"/>
        <end position="274"/>
    </location>
</feature>
<organism evidence="2 3">
    <name type="scientific">Ramlibacter pinisoli</name>
    <dbReference type="NCBI Taxonomy" id="2682844"/>
    <lineage>
        <taxon>Bacteria</taxon>
        <taxon>Pseudomonadati</taxon>
        <taxon>Pseudomonadota</taxon>
        <taxon>Betaproteobacteria</taxon>
        <taxon>Burkholderiales</taxon>
        <taxon>Comamonadaceae</taxon>
        <taxon>Ramlibacter</taxon>
    </lineage>
</organism>
<protein>
    <submittedName>
        <fullName evidence="2">Uncharacterized protein</fullName>
    </submittedName>
</protein>
<gene>
    <name evidence="2" type="ORF">GON04_16140</name>
</gene>
<evidence type="ECO:0000313" key="2">
    <source>
        <dbReference type="EMBL" id="MVQ30991.1"/>
    </source>
</evidence>
<dbReference type="Proteomes" id="UP000469385">
    <property type="component" value="Unassembled WGS sequence"/>
</dbReference>
<sequence>MNTSGALRTPWQKRDGGRASVVVRSILKSRIHTHENRRFAKDLAWRWVGAKWPRLVPSASELEKSHIDAVLPGRKLSVATSEDGATWTLEVSHQERDGARTWTTQVVVSDAGDADVVAVQTSCTDVESARIIAPPGVLGSWVERLDVHDAGVPVLAEPRLLESPEQLDPFVEHLLMPERRLPVVVLANKPNTRYYGADPRGIAEAARGLAHVVCLAPEAFATFTQTVDRKLAPVQGAVRIYKPGFTAAADGKDHPLLRPEPSRPGAGALDGEPDPNGPAVFRRLLCLKLCQISVAATAA</sequence>
<comment type="caution">
    <text evidence="2">The sequence shown here is derived from an EMBL/GenBank/DDBJ whole genome shotgun (WGS) entry which is preliminary data.</text>
</comment>
<reference evidence="2 3" key="1">
    <citation type="submission" date="2019-12" db="EMBL/GenBank/DDBJ databases">
        <authorList>
            <person name="Huq M.A."/>
        </authorList>
    </citation>
    <scope>NUCLEOTIDE SEQUENCE [LARGE SCALE GENOMIC DNA]</scope>
    <source>
        <strain evidence="2 3">MAH-25</strain>
    </source>
</reference>
<keyword evidence="3" id="KW-1185">Reference proteome</keyword>
<name>A0A6N8IVL9_9BURK</name>
<accession>A0A6N8IVL9</accession>
<dbReference type="RefSeq" id="WP_157399089.1">
    <property type="nucleotide sequence ID" value="NZ_WSEL01000009.1"/>
</dbReference>
<proteinExistence type="predicted"/>
<dbReference type="AlphaFoldDB" id="A0A6N8IVL9"/>